<dbReference type="SMART" id="SM00422">
    <property type="entry name" value="HTH_MERR"/>
    <property type="match status" value="1"/>
</dbReference>
<dbReference type="Pfam" id="PF13411">
    <property type="entry name" value="MerR_1"/>
    <property type="match status" value="1"/>
</dbReference>
<dbReference type="InterPro" id="IPR000551">
    <property type="entry name" value="MerR-type_HTH_dom"/>
</dbReference>
<dbReference type="Gene3D" id="1.10.1660.10">
    <property type="match status" value="1"/>
</dbReference>
<dbReference type="InterPro" id="IPR047057">
    <property type="entry name" value="MerR_fam"/>
</dbReference>
<dbReference type="Proteomes" id="UP000186096">
    <property type="component" value="Unassembled WGS sequence"/>
</dbReference>
<keyword evidence="1 4" id="KW-0238">DNA-binding</keyword>
<gene>
    <name evidence="4" type="ORF">SAMN05421833_124126</name>
</gene>
<dbReference type="EMBL" id="FTNI01000024">
    <property type="protein sequence ID" value="SIS05038.1"/>
    <property type="molecule type" value="Genomic_DNA"/>
</dbReference>
<feature type="domain" description="HTH merR-type" evidence="3">
    <location>
        <begin position="1"/>
        <end position="71"/>
    </location>
</feature>
<dbReference type="AlphaFoldDB" id="A0A1N7FXF3"/>
<evidence type="ECO:0000313" key="4">
    <source>
        <dbReference type="EMBL" id="SIS05038.1"/>
    </source>
</evidence>
<dbReference type="PANTHER" id="PTHR30204:SF93">
    <property type="entry name" value="HTH MERR-TYPE DOMAIN-CONTAINING PROTEIN"/>
    <property type="match status" value="1"/>
</dbReference>
<organism evidence="4 5">
    <name type="scientific">Microbispora rosea</name>
    <dbReference type="NCBI Taxonomy" id="58117"/>
    <lineage>
        <taxon>Bacteria</taxon>
        <taxon>Bacillati</taxon>
        <taxon>Actinomycetota</taxon>
        <taxon>Actinomycetes</taxon>
        <taxon>Streptosporangiales</taxon>
        <taxon>Streptosporangiaceae</taxon>
        <taxon>Microbispora</taxon>
    </lineage>
</organism>
<reference evidence="5" key="1">
    <citation type="submission" date="2017-01" db="EMBL/GenBank/DDBJ databases">
        <authorList>
            <person name="Varghese N."/>
            <person name="Submissions S."/>
        </authorList>
    </citation>
    <scope>NUCLEOTIDE SEQUENCE [LARGE SCALE GENOMIC DNA]</scope>
    <source>
        <strain evidence="5">ATCC 12950</strain>
    </source>
</reference>
<evidence type="ECO:0000313" key="5">
    <source>
        <dbReference type="Proteomes" id="UP000186096"/>
    </source>
</evidence>
<accession>A0A1N7FXF3</accession>
<proteinExistence type="predicted"/>
<evidence type="ECO:0000256" key="2">
    <source>
        <dbReference type="SAM" id="Coils"/>
    </source>
</evidence>
<name>A0A1N7FXF3_9ACTN</name>
<keyword evidence="5" id="KW-1185">Reference proteome</keyword>
<dbReference type="PANTHER" id="PTHR30204">
    <property type="entry name" value="REDOX-CYCLING DRUG-SENSING TRANSCRIPTIONAL ACTIVATOR SOXR"/>
    <property type="match status" value="1"/>
</dbReference>
<dbReference type="OrthoDB" id="4569196at2"/>
<dbReference type="CDD" id="cd00592">
    <property type="entry name" value="HTH_MerR-like"/>
    <property type="match status" value="1"/>
</dbReference>
<dbReference type="RefSeq" id="WP_076439740.1">
    <property type="nucleotide sequence ID" value="NZ_FTNI01000024.1"/>
</dbReference>
<evidence type="ECO:0000256" key="1">
    <source>
        <dbReference type="ARBA" id="ARBA00023125"/>
    </source>
</evidence>
<dbReference type="InterPro" id="IPR009061">
    <property type="entry name" value="DNA-bd_dom_put_sf"/>
</dbReference>
<sequence length="239" mass="26559">MSWSTREVAQLAGTTLRTVRHYHEIGLLDEPERLSNGYKVYRAEHLVRLLQIRRLTGLGFSLAAIAAMEDEPEQLDETLHAVDAELAATIARLEEARAEIAKLRDRPVPTDLPFGISAAATDARLSQADRSLFAVLSQVVGDDNTPHWQALLRDFERDDVTDEFDALPPDADEETRERLARHILPQMIVLNGKHPAPPRTVEHAATGQQAATAAVINAVLDLYNPAQLDVLTRIWKQLG</sequence>
<dbReference type="PROSITE" id="PS50937">
    <property type="entry name" value="HTH_MERR_2"/>
    <property type="match status" value="1"/>
</dbReference>
<dbReference type="SUPFAM" id="SSF46955">
    <property type="entry name" value="Putative DNA-binding domain"/>
    <property type="match status" value="1"/>
</dbReference>
<keyword evidence="2" id="KW-0175">Coiled coil</keyword>
<dbReference type="GO" id="GO:0003677">
    <property type="term" value="F:DNA binding"/>
    <property type="evidence" value="ECO:0007669"/>
    <property type="project" value="UniProtKB-KW"/>
</dbReference>
<dbReference type="GO" id="GO:0003700">
    <property type="term" value="F:DNA-binding transcription factor activity"/>
    <property type="evidence" value="ECO:0007669"/>
    <property type="project" value="InterPro"/>
</dbReference>
<evidence type="ECO:0000259" key="3">
    <source>
        <dbReference type="PROSITE" id="PS50937"/>
    </source>
</evidence>
<feature type="coiled-coil region" evidence="2">
    <location>
        <begin position="79"/>
        <end position="106"/>
    </location>
</feature>
<dbReference type="STRING" id="58117.SAMN05421833_124126"/>
<protein>
    <submittedName>
        <fullName evidence="4">DNA-binding transcriptional regulator, MerR family</fullName>
    </submittedName>
</protein>